<feature type="region of interest" description="Disordered" evidence="9">
    <location>
        <begin position="1"/>
        <end position="20"/>
    </location>
</feature>
<feature type="domain" description="Major facilitator superfamily (MFS) profile" evidence="11">
    <location>
        <begin position="58"/>
        <end position="522"/>
    </location>
</feature>
<dbReference type="SUPFAM" id="SSF103473">
    <property type="entry name" value="MFS general substrate transporter"/>
    <property type="match status" value="1"/>
</dbReference>
<keyword evidence="3 8" id="KW-0813">Transport</keyword>
<reference evidence="12 13" key="1">
    <citation type="journal article" date="2023" name="Res Sq">
        <title>Genomic and morphological characterization of Knufia obscura isolated from the Mars 2020 spacecraft assembly facility.</title>
        <authorList>
            <person name="Chander A.M."/>
            <person name="Teixeira M.M."/>
            <person name="Singh N.K."/>
            <person name="Williams M.P."/>
            <person name="Parker C.W."/>
            <person name="Leo P."/>
            <person name="Stajich J.E."/>
            <person name="Torok T."/>
            <person name="Tighe S."/>
            <person name="Mason C.E."/>
            <person name="Venkateswaran K."/>
        </authorList>
    </citation>
    <scope>NUCLEOTIDE SEQUENCE [LARGE SCALE GENOMIC DNA]</scope>
    <source>
        <strain evidence="12 13">CCFEE 5817</strain>
    </source>
</reference>
<dbReference type="NCBIfam" id="TIGR00879">
    <property type="entry name" value="SP"/>
    <property type="match status" value="1"/>
</dbReference>
<evidence type="ECO:0000256" key="2">
    <source>
        <dbReference type="ARBA" id="ARBA00010992"/>
    </source>
</evidence>
<keyword evidence="7" id="KW-0462">Maltose metabolism</keyword>
<evidence type="ECO:0000256" key="6">
    <source>
        <dbReference type="ARBA" id="ARBA00023136"/>
    </source>
</evidence>
<feature type="transmembrane region" description="Helical" evidence="10">
    <location>
        <begin position="425"/>
        <end position="451"/>
    </location>
</feature>
<feature type="transmembrane region" description="Helical" evidence="10">
    <location>
        <begin position="135"/>
        <end position="153"/>
    </location>
</feature>
<dbReference type="EMBL" id="JAVHJV010000006">
    <property type="protein sequence ID" value="KAK5941553.1"/>
    <property type="molecule type" value="Genomic_DNA"/>
</dbReference>
<evidence type="ECO:0000256" key="4">
    <source>
        <dbReference type="ARBA" id="ARBA00022692"/>
    </source>
</evidence>
<feature type="transmembrane region" description="Helical" evidence="10">
    <location>
        <begin position="55"/>
        <end position="80"/>
    </location>
</feature>
<evidence type="ECO:0000256" key="3">
    <source>
        <dbReference type="ARBA" id="ARBA00022448"/>
    </source>
</evidence>
<dbReference type="PANTHER" id="PTHR48022">
    <property type="entry name" value="PLASTIDIC GLUCOSE TRANSPORTER 4"/>
    <property type="match status" value="1"/>
</dbReference>
<proteinExistence type="inferred from homology"/>
<dbReference type="PANTHER" id="PTHR48022:SF5">
    <property type="entry name" value="ALPHA-GLUCOSIDES PERMEASE MPH2-RELATED"/>
    <property type="match status" value="1"/>
</dbReference>
<feature type="transmembrane region" description="Helical" evidence="10">
    <location>
        <begin position="165"/>
        <end position="191"/>
    </location>
</feature>
<dbReference type="PROSITE" id="PS50850">
    <property type="entry name" value="MFS"/>
    <property type="match status" value="1"/>
</dbReference>
<dbReference type="Gene3D" id="1.20.1250.20">
    <property type="entry name" value="MFS general substrate transporter like domains"/>
    <property type="match status" value="1"/>
</dbReference>
<dbReference type="InterPro" id="IPR036259">
    <property type="entry name" value="MFS_trans_sf"/>
</dbReference>
<dbReference type="InterPro" id="IPR003663">
    <property type="entry name" value="Sugar/inositol_transpt"/>
</dbReference>
<evidence type="ECO:0000256" key="5">
    <source>
        <dbReference type="ARBA" id="ARBA00022989"/>
    </source>
</evidence>
<dbReference type="RefSeq" id="XP_064729643.1">
    <property type="nucleotide sequence ID" value="XM_064873921.1"/>
</dbReference>
<keyword evidence="4 10" id="KW-0812">Transmembrane</keyword>
<evidence type="ECO:0000259" key="11">
    <source>
        <dbReference type="PROSITE" id="PS50850"/>
    </source>
</evidence>
<dbReference type="InterPro" id="IPR005829">
    <property type="entry name" value="Sugar_transporter_CS"/>
</dbReference>
<organism evidence="12 13">
    <name type="scientific">Knufia obscura</name>
    <dbReference type="NCBI Taxonomy" id="1635080"/>
    <lineage>
        <taxon>Eukaryota</taxon>
        <taxon>Fungi</taxon>
        <taxon>Dikarya</taxon>
        <taxon>Ascomycota</taxon>
        <taxon>Pezizomycotina</taxon>
        <taxon>Eurotiomycetes</taxon>
        <taxon>Chaetothyriomycetidae</taxon>
        <taxon>Chaetothyriales</taxon>
        <taxon>Trichomeriaceae</taxon>
        <taxon>Knufia</taxon>
    </lineage>
</organism>
<feature type="transmembrane region" description="Helical" evidence="10">
    <location>
        <begin position="397"/>
        <end position="419"/>
    </location>
</feature>
<keyword evidence="13" id="KW-1185">Reference proteome</keyword>
<accession>A0ABR0RMS7</accession>
<dbReference type="Proteomes" id="UP001334248">
    <property type="component" value="Unassembled WGS sequence"/>
</dbReference>
<feature type="transmembrane region" description="Helical" evidence="10">
    <location>
        <begin position="211"/>
        <end position="232"/>
    </location>
</feature>
<feature type="transmembrane region" description="Helical" evidence="10">
    <location>
        <begin position="500"/>
        <end position="516"/>
    </location>
</feature>
<feature type="transmembrane region" description="Helical" evidence="10">
    <location>
        <begin position="472"/>
        <end position="488"/>
    </location>
</feature>
<evidence type="ECO:0000313" key="13">
    <source>
        <dbReference type="Proteomes" id="UP001334248"/>
    </source>
</evidence>
<evidence type="ECO:0000256" key="1">
    <source>
        <dbReference type="ARBA" id="ARBA00004141"/>
    </source>
</evidence>
<evidence type="ECO:0000256" key="7">
    <source>
        <dbReference type="ARBA" id="ARBA00026248"/>
    </source>
</evidence>
<keyword evidence="5 10" id="KW-1133">Transmembrane helix</keyword>
<dbReference type="InterPro" id="IPR050360">
    <property type="entry name" value="MFS_Sugar_Transporters"/>
</dbReference>
<evidence type="ECO:0000256" key="8">
    <source>
        <dbReference type="RuleBase" id="RU003346"/>
    </source>
</evidence>
<comment type="subcellular location">
    <subcellularLocation>
        <location evidence="1">Membrane</location>
        <topology evidence="1">Multi-pass membrane protein</topology>
    </subcellularLocation>
</comment>
<evidence type="ECO:0000313" key="12">
    <source>
        <dbReference type="EMBL" id="KAK5941553.1"/>
    </source>
</evidence>
<name>A0ABR0RMS7_9EURO</name>
<evidence type="ECO:0000256" key="9">
    <source>
        <dbReference type="SAM" id="MobiDB-lite"/>
    </source>
</evidence>
<feature type="compositionally biased region" description="Basic and acidic residues" evidence="9">
    <location>
        <begin position="1"/>
        <end position="11"/>
    </location>
</feature>
<dbReference type="GeneID" id="89998950"/>
<dbReference type="PROSITE" id="PS00217">
    <property type="entry name" value="SUGAR_TRANSPORT_2"/>
    <property type="match status" value="1"/>
</dbReference>
<dbReference type="InterPro" id="IPR005828">
    <property type="entry name" value="MFS_sugar_transport-like"/>
</dbReference>
<feature type="transmembrane region" description="Helical" evidence="10">
    <location>
        <begin position="368"/>
        <end position="390"/>
    </location>
</feature>
<sequence length="556" mass="61390">MADYAKSEMEKSGSYGYDDDKHTHEKQVEFVGAQNATAKEHNLTLRQALKAYPKAIMWSILLSSAVIMEGYDTLLIGSYLGFPSFNNTFGNQVVDGAPSITAPWQSAITNGAYIGEILGLQATGYLVGWYGNKKVMGGATMMMIAFVCITLMVKSESTEANAQQIFISFFGNTLTLQLIGQILCGIPWGVYQTVTTVYASEVLPLNLRGYLTSYVNLCWVIGQFIASGVLVGVNTRTDPWGWRIPYAIQWIWPLPIILVCIFCPESPTWLASHDRMEDAVRAVQRLQTNKANIDMPTPHETVALLAHTNAIERRLTNGAGYLECFKGTNLRRTEIAVGAWVTQQMCGPVLQTYAIVFFEQAGMSSTNAFYMGLGLYALAFVGTLLSWPLINAFGRRSIFLTGLASAFVILMIVGCVSLGDQSNSRISWAIGAMLLVYTFVYDSSIGPLTYVIVPEASSSRLRHKTTVLARNAYNLTCIWTGVITPYMLNPTAWNWGAKAGFFWAGATALCLTWAFFRLPETKDATYAELDLMYERGVPARKYAKERRDVAAQMGGQ</sequence>
<evidence type="ECO:0000256" key="10">
    <source>
        <dbReference type="SAM" id="Phobius"/>
    </source>
</evidence>
<protein>
    <recommendedName>
        <fullName evidence="11">Major facilitator superfamily (MFS) profile domain-containing protein</fullName>
    </recommendedName>
</protein>
<comment type="similarity">
    <text evidence="2 8">Belongs to the major facilitator superfamily. Sugar transporter (TC 2.A.1.1) family.</text>
</comment>
<gene>
    <name evidence="12" type="ORF">PMZ80_005501</name>
</gene>
<comment type="caution">
    <text evidence="12">The sequence shown here is derived from an EMBL/GenBank/DDBJ whole genome shotgun (WGS) entry which is preliminary data.</text>
</comment>
<dbReference type="InterPro" id="IPR020846">
    <property type="entry name" value="MFS_dom"/>
</dbReference>
<dbReference type="Pfam" id="PF00083">
    <property type="entry name" value="Sugar_tr"/>
    <property type="match status" value="1"/>
</dbReference>
<keyword evidence="6 10" id="KW-0472">Membrane</keyword>